<dbReference type="InterPro" id="IPR019894">
    <property type="entry name" value="Patatin-related_protein"/>
</dbReference>
<evidence type="ECO:0000256" key="2">
    <source>
        <dbReference type="PROSITE-ProRule" id="PRU01161"/>
    </source>
</evidence>
<dbReference type="Pfam" id="PF11856">
    <property type="entry name" value="DUF3376"/>
    <property type="match status" value="1"/>
</dbReference>
<evidence type="ECO:0000259" key="4">
    <source>
        <dbReference type="PROSITE" id="PS51635"/>
    </source>
</evidence>
<dbReference type="EMBL" id="RXOL01000003">
    <property type="protein sequence ID" value="RVQ67160.1"/>
    <property type="molecule type" value="Genomic_DNA"/>
</dbReference>
<keyword evidence="2" id="KW-0378">Hydrolase</keyword>
<evidence type="ECO:0000256" key="1">
    <source>
        <dbReference type="ARBA" id="ARBA00023098"/>
    </source>
</evidence>
<evidence type="ECO:0000313" key="5">
    <source>
        <dbReference type="EMBL" id="RVQ67160.1"/>
    </source>
</evidence>
<dbReference type="SUPFAM" id="SSF52151">
    <property type="entry name" value="FabD/lysophospholipase-like"/>
    <property type="match status" value="1"/>
</dbReference>
<keyword evidence="1 2" id="KW-0443">Lipid metabolism</keyword>
<dbReference type="InterPro" id="IPR024282">
    <property type="entry name" value="DUF3376"/>
</dbReference>
<dbReference type="GO" id="GO:0016787">
    <property type="term" value="F:hydrolase activity"/>
    <property type="evidence" value="ECO:0007669"/>
    <property type="project" value="UniProtKB-UniRule"/>
</dbReference>
<accession>A0A437GXR5</accession>
<dbReference type="Proteomes" id="UP000283003">
    <property type="component" value="Unassembled WGS sequence"/>
</dbReference>
<dbReference type="OrthoDB" id="8728704at2"/>
<dbReference type="RefSeq" id="WP_127612670.1">
    <property type="nucleotide sequence ID" value="NZ_RXOL01000003.1"/>
</dbReference>
<dbReference type="NCBIfam" id="TIGR03607">
    <property type="entry name" value="patatin-like protein"/>
    <property type="match status" value="1"/>
</dbReference>
<comment type="caution">
    <text evidence="5">The sequence shown here is derived from an EMBL/GenBank/DDBJ whole genome shotgun (WGS) entry which is preliminary data.</text>
</comment>
<dbReference type="AlphaFoldDB" id="A0A437GXR5"/>
<keyword evidence="2" id="KW-0442">Lipid degradation</keyword>
<feature type="region of interest" description="Disordered" evidence="3">
    <location>
        <begin position="44"/>
        <end position="65"/>
    </location>
</feature>
<protein>
    <submittedName>
        <fullName evidence="5">Patatin-like protein</fullName>
    </submittedName>
</protein>
<evidence type="ECO:0000256" key="3">
    <source>
        <dbReference type="SAM" id="MobiDB-lite"/>
    </source>
</evidence>
<feature type="active site" description="Proton acceptor" evidence="2">
    <location>
        <position position="339"/>
    </location>
</feature>
<dbReference type="PROSITE" id="PS51635">
    <property type="entry name" value="PNPLA"/>
    <property type="match status" value="1"/>
</dbReference>
<keyword evidence="6" id="KW-1185">Reference proteome</keyword>
<dbReference type="Gene3D" id="3.40.1090.10">
    <property type="entry name" value="Cytosolic phospholipase A2 catalytic domain"/>
    <property type="match status" value="1"/>
</dbReference>
<dbReference type="Pfam" id="PF01734">
    <property type="entry name" value="Patatin"/>
    <property type="match status" value="1"/>
</dbReference>
<gene>
    <name evidence="5" type="ORF">EKN06_09640</name>
</gene>
<dbReference type="InterPro" id="IPR002641">
    <property type="entry name" value="PNPLA_dom"/>
</dbReference>
<dbReference type="GO" id="GO:0016042">
    <property type="term" value="P:lipid catabolic process"/>
    <property type="evidence" value="ECO:0007669"/>
    <property type="project" value="UniProtKB-UniRule"/>
</dbReference>
<sequence length="824" mass="92109">MVKEKELRLALVLYGGVSLAIYQHGVNREILNLVRASRSYHSQRSQAIKQDPSHTYEQSRNAKGPVSTEPVYFNLLKALGQSFNLRVIVDIISGSSAGGINAVTLGRAIAHDLDLAPQTSMWLEQADIISLLAPEARAKSWSKWYIWPIARLLFVRMVKEGLLPPESSVMMRRRISKFIRSRWFKPPLDGTHFLELLTVGLEAMRGDMAKGATLLPSECSLDVFLSVTDFHGVQRPIFIHDPPVVYEREHKRLIRFTTQRSPGFRAESEFDDGNIPGLAFASRATASYPGAFPPCSVGELDRFLGNTGRDWPERDAFFQGNFAADLAAGARPEDFVFLDGSVLNNRPVQAAIDAISEHYAYRDVDRRLVYVDPHPARDGASSALEVPGFFSTIRSALSDLPRTIPIYEELEKIGLLNAQVDRLQEIVEISRKHVIALIEQATKGTIGGKMSEAELRHLRLTSTNALARMALVYDPWIRALVREGIDVVAAIIDDLCHYSATSREAVWVKEVVEAWCTAHGILINDYLIPDNVAQDADLPAFSRFIVYFAIPYKKRRISLIISSVNSLYRRSDDAGGATTSSSDLDQLKKRLSECLEDIDRSSFGYRDHPALASRAQMLFCSTECERYADPAAYAAVRDGDITKFFEELEDALSLVGSNEELDELLTSPLLDQMEEAYRQEIRSGYVGFPYWDIVLLQAMSVSHPQRPETYSFSNILVDRISPIDGDSFKDLLESRSLLGSSVIGFGGFMSREARENDYLWGRLNGVERLIDIIASAVTDGSLRASIDFRAYKREAFKIVLDQEGELLTTATKTVDAIRALLSKT</sequence>
<proteinExistence type="predicted"/>
<feature type="compositionally biased region" description="Polar residues" evidence="3">
    <location>
        <begin position="44"/>
        <end position="61"/>
    </location>
</feature>
<feature type="domain" description="PNPLA" evidence="4">
    <location>
        <begin position="11"/>
        <end position="352"/>
    </location>
</feature>
<feature type="short sequence motif" description="GXSXG" evidence="2">
    <location>
        <begin position="94"/>
        <end position="98"/>
    </location>
</feature>
<name>A0A437GXR5_9SPHN</name>
<reference evidence="5 6" key="1">
    <citation type="submission" date="2018-12" db="EMBL/GenBank/DDBJ databases">
        <title>Croceicoccus ponticola sp. nov., a lipolytic bacterium isolated from seawater.</title>
        <authorList>
            <person name="Yoon J.-H."/>
        </authorList>
    </citation>
    <scope>NUCLEOTIDE SEQUENCE [LARGE SCALE GENOMIC DNA]</scope>
    <source>
        <strain evidence="5 6">GM-16</strain>
    </source>
</reference>
<evidence type="ECO:0000313" key="6">
    <source>
        <dbReference type="Proteomes" id="UP000283003"/>
    </source>
</evidence>
<organism evidence="5 6">
    <name type="scientific">Croceicoccus ponticola</name>
    <dbReference type="NCBI Taxonomy" id="2217664"/>
    <lineage>
        <taxon>Bacteria</taxon>
        <taxon>Pseudomonadati</taxon>
        <taxon>Pseudomonadota</taxon>
        <taxon>Alphaproteobacteria</taxon>
        <taxon>Sphingomonadales</taxon>
        <taxon>Erythrobacteraceae</taxon>
        <taxon>Croceicoccus</taxon>
    </lineage>
</organism>
<comment type="caution">
    <text evidence="2">Lacks conserved residue(s) required for the propagation of feature annotation.</text>
</comment>
<dbReference type="InterPro" id="IPR016035">
    <property type="entry name" value="Acyl_Trfase/lysoPLipase"/>
</dbReference>
<feature type="active site" description="Nucleophile" evidence="2">
    <location>
        <position position="96"/>
    </location>
</feature>